<dbReference type="Proteomes" id="UP000064189">
    <property type="component" value="Unassembled WGS sequence"/>
</dbReference>
<dbReference type="SUPFAM" id="SSF53335">
    <property type="entry name" value="S-adenosyl-L-methionine-dependent methyltransferases"/>
    <property type="match status" value="1"/>
</dbReference>
<dbReference type="EMBL" id="LNNH01000017">
    <property type="protein sequence ID" value="KWW20365.1"/>
    <property type="molecule type" value="Genomic_DNA"/>
</dbReference>
<dbReference type="AlphaFoldDB" id="A0A109MYU7"/>
<sequence>MIAVQGRGGVMLRHHLKEMIESSPKKRISYHDYMAAALYAPTIGYYASPKKKIGSRGDFYTSGNVGDAFGRSLARWFVHLIKVCGISPKIVEVGAGDGKLAYDILVYIKETEPLIWDSLTYVLVETSPYHKKAQQERMGMFKQAFFASGAEEWTSMDGIVFSNEFFDALPVHVIEKDDGALVEVFVTIKDGHLLEVKEPLSNPDILSYLTERSVTLHDKQRYEIPLKMVEEYEKIASNIESGILLTIDYGYIQKEWMEPAHHQGSLRGYYQHEMIGDALMYPGDMDLTTHIHFDTLMDRGERNGLGTCKLYQQHEFLLKTGILQELKEHQETDPFSKTAKRNRAIRGLIVPGGFSEHFRVLVQTKNLAVTAKVFPE</sequence>
<dbReference type="InterPro" id="IPR029063">
    <property type="entry name" value="SAM-dependent_MTases_sf"/>
</dbReference>
<dbReference type="GO" id="GO:0035243">
    <property type="term" value="F:protein-arginine omega-N symmetric methyltransferase activity"/>
    <property type="evidence" value="ECO:0007669"/>
    <property type="project" value="TreeGrafter"/>
</dbReference>
<dbReference type="Pfam" id="PF02636">
    <property type="entry name" value="Methyltransf_28"/>
    <property type="match status" value="1"/>
</dbReference>
<dbReference type="PANTHER" id="PTHR12049:SF7">
    <property type="entry name" value="PROTEIN ARGININE METHYLTRANSFERASE NDUFAF7, MITOCHONDRIAL"/>
    <property type="match status" value="1"/>
</dbReference>
<keyword evidence="4" id="KW-1185">Reference proteome</keyword>
<dbReference type="Gene3D" id="3.40.50.12710">
    <property type="match status" value="1"/>
</dbReference>
<keyword evidence="1" id="KW-0489">Methyltransferase</keyword>
<dbReference type="GO" id="GO:0032259">
    <property type="term" value="P:methylation"/>
    <property type="evidence" value="ECO:0007669"/>
    <property type="project" value="UniProtKB-KW"/>
</dbReference>
<name>A0A109MYU7_9BACI</name>
<dbReference type="PANTHER" id="PTHR12049">
    <property type="entry name" value="PROTEIN ARGININE METHYLTRANSFERASE NDUFAF7, MITOCHONDRIAL"/>
    <property type="match status" value="1"/>
</dbReference>
<keyword evidence="2" id="KW-0808">Transferase</keyword>
<accession>A0A109MYU7</accession>
<evidence type="ECO:0000313" key="3">
    <source>
        <dbReference type="EMBL" id="KWW20365.1"/>
    </source>
</evidence>
<gene>
    <name evidence="3" type="ORF">AS888_18530</name>
</gene>
<comment type="caution">
    <text evidence="3">The sequence shown here is derived from an EMBL/GenBank/DDBJ whole genome shotgun (WGS) entry which is preliminary data.</text>
</comment>
<evidence type="ECO:0000313" key="4">
    <source>
        <dbReference type="Proteomes" id="UP000064189"/>
    </source>
</evidence>
<dbReference type="InterPro" id="IPR003788">
    <property type="entry name" value="NDUFAF7"/>
</dbReference>
<evidence type="ECO:0008006" key="5">
    <source>
        <dbReference type="Google" id="ProtNLM"/>
    </source>
</evidence>
<dbReference type="InterPro" id="IPR038375">
    <property type="entry name" value="NDUFAF7_sf"/>
</dbReference>
<proteinExistence type="predicted"/>
<organism evidence="3 4">
    <name type="scientific">Peribacillus simplex</name>
    <dbReference type="NCBI Taxonomy" id="1478"/>
    <lineage>
        <taxon>Bacteria</taxon>
        <taxon>Bacillati</taxon>
        <taxon>Bacillota</taxon>
        <taxon>Bacilli</taxon>
        <taxon>Bacillales</taxon>
        <taxon>Bacillaceae</taxon>
        <taxon>Peribacillus</taxon>
    </lineage>
</organism>
<evidence type="ECO:0000256" key="1">
    <source>
        <dbReference type="ARBA" id="ARBA00022603"/>
    </source>
</evidence>
<reference evidence="3 4" key="1">
    <citation type="submission" date="2015-11" db="EMBL/GenBank/DDBJ databases">
        <title>Genome Sequence of Bacillus simplex strain VanAntwerpen2.</title>
        <authorList>
            <person name="Couger M.B."/>
        </authorList>
    </citation>
    <scope>NUCLEOTIDE SEQUENCE [LARGE SCALE GENOMIC DNA]</scope>
    <source>
        <strain evidence="3 4">VanAntwerpen02</strain>
    </source>
</reference>
<evidence type="ECO:0000256" key="2">
    <source>
        <dbReference type="ARBA" id="ARBA00022679"/>
    </source>
</evidence>
<protein>
    <recommendedName>
        <fullName evidence="5">SAM-dependent methyltransferase</fullName>
    </recommendedName>
</protein>